<dbReference type="Pfam" id="PF02518">
    <property type="entry name" value="HATPase_c"/>
    <property type="match status" value="1"/>
</dbReference>
<dbReference type="RefSeq" id="WP_161033822.1">
    <property type="nucleotide sequence ID" value="NZ_WWCL01000001.1"/>
</dbReference>
<dbReference type="Pfam" id="PF03924">
    <property type="entry name" value="CHASE"/>
    <property type="match status" value="1"/>
</dbReference>
<dbReference type="PROSITE" id="PS50109">
    <property type="entry name" value="HIS_KIN"/>
    <property type="match status" value="1"/>
</dbReference>
<reference evidence="12" key="1">
    <citation type="submission" date="2019-12" db="EMBL/GenBank/DDBJ databases">
        <title>Novel species isolated from a subtropical stream in China.</title>
        <authorList>
            <person name="Lu H."/>
        </authorList>
    </citation>
    <scope>NUCLEOTIDE SEQUENCE [LARGE SCALE GENOMIC DNA]</scope>
    <source>
        <strain evidence="12">FT93W</strain>
    </source>
</reference>
<dbReference type="InterPro" id="IPR005467">
    <property type="entry name" value="His_kinase_dom"/>
</dbReference>
<protein>
    <recommendedName>
        <fullName evidence="3">histidine kinase</fullName>
        <ecNumber evidence="3">2.7.13.3</ecNumber>
    </recommendedName>
</protein>
<dbReference type="Gene3D" id="1.10.287.130">
    <property type="match status" value="1"/>
</dbReference>
<dbReference type="Proteomes" id="UP000444316">
    <property type="component" value="Unassembled WGS sequence"/>
</dbReference>
<keyword evidence="4" id="KW-0597">Phosphoprotein</keyword>
<proteinExistence type="predicted"/>
<evidence type="ECO:0000313" key="13">
    <source>
        <dbReference type="Proteomes" id="UP000444316"/>
    </source>
</evidence>
<feature type="coiled-coil region" evidence="8">
    <location>
        <begin position="343"/>
        <end position="387"/>
    </location>
</feature>
<keyword evidence="8" id="KW-0175">Coiled coil</keyword>
<dbReference type="AlphaFoldDB" id="A0A845HWI2"/>
<dbReference type="GO" id="GO:0016020">
    <property type="term" value="C:membrane"/>
    <property type="evidence" value="ECO:0007669"/>
    <property type="project" value="UniProtKB-SubCell"/>
</dbReference>
<dbReference type="InterPro" id="IPR036890">
    <property type="entry name" value="HATPase_C_sf"/>
</dbReference>
<evidence type="ECO:0000256" key="6">
    <source>
        <dbReference type="ARBA" id="ARBA00022989"/>
    </source>
</evidence>
<evidence type="ECO:0000256" key="4">
    <source>
        <dbReference type="ARBA" id="ARBA00022553"/>
    </source>
</evidence>
<dbReference type="Gene3D" id="3.30.565.10">
    <property type="entry name" value="Histidine kinase-like ATPase, C-terminal domain"/>
    <property type="match status" value="1"/>
</dbReference>
<name>A0A845HWI2_9BURK</name>
<dbReference type="EC" id="2.7.13.3" evidence="3"/>
<dbReference type="CDD" id="cd00082">
    <property type="entry name" value="HisKA"/>
    <property type="match status" value="1"/>
</dbReference>
<dbReference type="SMART" id="SM01079">
    <property type="entry name" value="CHASE"/>
    <property type="match status" value="1"/>
</dbReference>
<accession>A0A845HWI2</accession>
<dbReference type="InterPro" id="IPR004358">
    <property type="entry name" value="Sig_transdc_His_kin-like_C"/>
</dbReference>
<evidence type="ECO:0000256" key="7">
    <source>
        <dbReference type="ARBA" id="ARBA00023136"/>
    </source>
</evidence>
<dbReference type="EMBL" id="WWCL01000001">
    <property type="protein sequence ID" value="MYN44067.1"/>
    <property type="molecule type" value="Genomic_DNA"/>
</dbReference>
<dbReference type="SUPFAM" id="SSF47384">
    <property type="entry name" value="Homodimeric domain of signal transducing histidine kinase"/>
    <property type="match status" value="1"/>
</dbReference>
<keyword evidence="5 9" id="KW-0812">Transmembrane</keyword>
<dbReference type="PROSITE" id="PS50839">
    <property type="entry name" value="CHASE"/>
    <property type="match status" value="1"/>
</dbReference>
<dbReference type="InterPro" id="IPR006189">
    <property type="entry name" value="CHASE_dom"/>
</dbReference>
<feature type="domain" description="CHASE" evidence="11">
    <location>
        <begin position="67"/>
        <end position="238"/>
    </location>
</feature>
<feature type="domain" description="Histidine kinase" evidence="10">
    <location>
        <begin position="396"/>
        <end position="629"/>
    </location>
</feature>
<evidence type="ECO:0000259" key="10">
    <source>
        <dbReference type="PROSITE" id="PS50109"/>
    </source>
</evidence>
<comment type="catalytic activity">
    <reaction evidence="1">
        <text>ATP + protein L-histidine = ADP + protein N-phospho-L-histidine.</text>
        <dbReference type="EC" id="2.7.13.3"/>
    </reaction>
</comment>
<evidence type="ECO:0000256" key="3">
    <source>
        <dbReference type="ARBA" id="ARBA00012438"/>
    </source>
</evidence>
<dbReference type="SMART" id="SM00387">
    <property type="entry name" value="HATPase_c"/>
    <property type="match status" value="1"/>
</dbReference>
<dbReference type="InterPro" id="IPR003661">
    <property type="entry name" value="HisK_dim/P_dom"/>
</dbReference>
<dbReference type="PANTHER" id="PTHR43065">
    <property type="entry name" value="SENSOR HISTIDINE KINASE"/>
    <property type="match status" value="1"/>
</dbReference>
<gene>
    <name evidence="12" type="ORF">GTP23_03165</name>
</gene>
<keyword evidence="7 9" id="KW-0472">Membrane</keyword>
<evidence type="ECO:0000256" key="5">
    <source>
        <dbReference type="ARBA" id="ARBA00022692"/>
    </source>
</evidence>
<dbReference type="InterPro" id="IPR003594">
    <property type="entry name" value="HATPase_dom"/>
</dbReference>
<keyword evidence="6 9" id="KW-1133">Transmembrane helix</keyword>
<organism evidence="12 13">
    <name type="scientific">Duganella fentianensis</name>
    <dbReference type="NCBI Taxonomy" id="2692177"/>
    <lineage>
        <taxon>Bacteria</taxon>
        <taxon>Pseudomonadati</taxon>
        <taxon>Pseudomonadota</taxon>
        <taxon>Betaproteobacteria</taxon>
        <taxon>Burkholderiales</taxon>
        <taxon>Oxalobacteraceae</taxon>
        <taxon>Telluria group</taxon>
        <taxon>Duganella</taxon>
    </lineage>
</organism>
<evidence type="ECO:0000313" key="12">
    <source>
        <dbReference type="EMBL" id="MYN44067.1"/>
    </source>
</evidence>
<evidence type="ECO:0000256" key="8">
    <source>
        <dbReference type="SAM" id="Coils"/>
    </source>
</evidence>
<evidence type="ECO:0000256" key="9">
    <source>
        <dbReference type="SAM" id="Phobius"/>
    </source>
</evidence>
<comment type="caution">
    <text evidence="12">The sequence shown here is derived from an EMBL/GenBank/DDBJ whole genome shotgun (WGS) entry which is preliminary data.</text>
</comment>
<dbReference type="InterPro" id="IPR036097">
    <property type="entry name" value="HisK_dim/P_sf"/>
</dbReference>
<dbReference type="Gene3D" id="3.30.450.350">
    <property type="entry name" value="CHASE domain"/>
    <property type="match status" value="1"/>
</dbReference>
<sequence length="638" mass="69626">MLKSRGYLAFIVGLCLTLATCQIVLTAQRHQIRSNFERDAEKVVRDTETRLQTYFDVLLAIKGVYALDDGMDRQRFQRYVNQLQLDQRYPGFQAIQFVRRVPEQRLQEFSSSVRKDGYPAFSVHPVSSQQLHYVIEYTEPLKGNEAAFGLDLAALPPHLRALQLGRDSGQIVATERITLVQDSSGEPGFVARAPVYLNGVQLQTAAQREAALVGFVAIVFKVNTLMREVIDPAMLEHLHVRIQDRGYRQDATPLAPSAQTLMYDSRAGSAAVTAAAPAALEDLAVQMPMVVGMRQWQVEVQGHAGSRYTRAPWPVILIGIAGVIISALIAALLVSTRRMTVARHGLEYSLAELERQKHKVEQARADLAALTETLKQAQTNLLTSEKMASLGALVAGVAHELNTPIGNSLLTASALSDMVRELEHKLANDGGLKRSALEAHMQDARKACDIMNSSLTRAADLITSFKQVAVDQASGQRRRFKLDDVVHDTLATYAAQLRRSACHVTVDLPAGVEFDSYPGSLSQVLSNLIGNSLLHGFDGRDCGGIRIEGRLDSPDAVTLRFSDDGVGMSPGTLRKIFDPFFTTKLGQGGSGLGMNIVYNIVTGVLRGTIQVESVAGQGTTVTLVLPLQLPPEEQPLQA</sequence>
<dbReference type="GO" id="GO:0000155">
    <property type="term" value="F:phosphorelay sensor kinase activity"/>
    <property type="evidence" value="ECO:0007669"/>
    <property type="project" value="InterPro"/>
</dbReference>
<evidence type="ECO:0000256" key="2">
    <source>
        <dbReference type="ARBA" id="ARBA00004370"/>
    </source>
</evidence>
<evidence type="ECO:0000256" key="1">
    <source>
        <dbReference type="ARBA" id="ARBA00000085"/>
    </source>
</evidence>
<evidence type="ECO:0000259" key="11">
    <source>
        <dbReference type="PROSITE" id="PS50839"/>
    </source>
</evidence>
<keyword evidence="13" id="KW-1185">Reference proteome</keyword>
<dbReference type="SUPFAM" id="SSF55874">
    <property type="entry name" value="ATPase domain of HSP90 chaperone/DNA topoisomerase II/histidine kinase"/>
    <property type="match status" value="1"/>
</dbReference>
<comment type="subcellular location">
    <subcellularLocation>
        <location evidence="2">Membrane</location>
    </subcellularLocation>
</comment>
<feature type="transmembrane region" description="Helical" evidence="9">
    <location>
        <begin position="313"/>
        <end position="334"/>
    </location>
</feature>
<dbReference type="PRINTS" id="PR00344">
    <property type="entry name" value="BCTRLSENSOR"/>
</dbReference>
<dbReference type="InterPro" id="IPR042240">
    <property type="entry name" value="CHASE_sf"/>
</dbReference>